<evidence type="ECO:0000259" key="2">
    <source>
        <dbReference type="PROSITE" id="PS50943"/>
    </source>
</evidence>
<keyword evidence="4" id="KW-1185">Reference proteome</keyword>
<dbReference type="InterPro" id="IPR001387">
    <property type="entry name" value="Cro/C1-type_HTH"/>
</dbReference>
<dbReference type="SUPFAM" id="SSF47413">
    <property type="entry name" value="lambda repressor-like DNA-binding domains"/>
    <property type="match status" value="1"/>
</dbReference>
<protein>
    <submittedName>
        <fullName evidence="3">HTH-type transcriptional regulator / antitoxin HigA</fullName>
    </submittedName>
</protein>
<dbReference type="EMBL" id="FQZG01000084">
    <property type="protein sequence ID" value="SHJ80594.1"/>
    <property type="molecule type" value="Genomic_DNA"/>
</dbReference>
<dbReference type="SMART" id="SM00530">
    <property type="entry name" value="HTH_XRE"/>
    <property type="match status" value="1"/>
</dbReference>
<reference evidence="3 4" key="1">
    <citation type="submission" date="2016-11" db="EMBL/GenBank/DDBJ databases">
        <authorList>
            <person name="Jaros S."/>
            <person name="Januszkiewicz K."/>
            <person name="Wedrychowicz H."/>
        </authorList>
    </citation>
    <scope>NUCLEOTIDE SEQUENCE [LARGE SCALE GENOMIC DNA]</scope>
    <source>
        <strain evidence="3 4">DSM 12906</strain>
    </source>
</reference>
<dbReference type="NCBIfam" id="TIGR02607">
    <property type="entry name" value="antidote_HigA"/>
    <property type="match status" value="1"/>
</dbReference>
<organism evidence="3 4">
    <name type="scientific">Tessaracoccus bendigoensis DSM 12906</name>
    <dbReference type="NCBI Taxonomy" id="1123357"/>
    <lineage>
        <taxon>Bacteria</taxon>
        <taxon>Bacillati</taxon>
        <taxon>Actinomycetota</taxon>
        <taxon>Actinomycetes</taxon>
        <taxon>Propionibacteriales</taxon>
        <taxon>Propionibacteriaceae</taxon>
        <taxon>Tessaracoccus</taxon>
    </lineage>
</organism>
<dbReference type="Pfam" id="PF06114">
    <property type="entry name" value="Peptidase_M78"/>
    <property type="match status" value="1"/>
</dbReference>
<dbReference type="Gene3D" id="1.10.260.40">
    <property type="entry name" value="lambda repressor-like DNA-binding domains"/>
    <property type="match status" value="1"/>
</dbReference>
<dbReference type="Pfam" id="PF01381">
    <property type="entry name" value="HTH_3"/>
    <property type="match status" value="1"/>
</dbReference>
<dbReference type="PROSITE" id="PS50943">
    <property type="entry name" value="HTH_CROC1"/>
    <property type="match status" value="1"/>
</dbReference>
<dbReference type="CDD" id="cd00093">
    <property type="entry name" value="HTH_XRE"/>
    <property type="match status" value="1"/>
</dbReference>
<evidence type="ECO:0000256" key="1">
    <source>
        <dbReference type="ARBA" id="ARBA00007227"/>
    </source>
</evidence>
<sequence length="358" mass="40364">MDRNYAVAPGEYLAEWLEEERFTQQQLADRLGWSRKRVNEIVGGRAPVSAEAAIQLERVTGIPSDSWLRFETAYRSDLARLHDVEQLQEEAVDARLAKYLRALGATKATARNRAQLVSDLLRFHRCGTVAAYRDLVAEQFRGEFQLAALKESADAVDHALLMAWLRAGELTPEYEAARTLAYDAEGLRTLLPELRRRVAIPDARMDDDVRSMLRTVGVTLQLVDPPSGLPLHGVTHWIDGRYPLIQQTGRRGTDGFIIWTLFHELGHLLGDPRGETHLVFTSSKSRNSHAEKQANRFALETLFGESGLEPFKGLERDNDIRRVAEAVGISPGLAVFQMHRTRLLDYNRGNQLCVDLRA</sequence>
<accession>A0A1M6MAY7</accession>
<dbReference type="STRING" id="1123357.SAMN02745244_03303"/>
<evidence type="ECO:0000313" key="3">
    <source>
        <dbReference type="EMBL" id="SHJ80594.1"/>
    </source>
</evidence>
<gene>
    <name evidence="3" type="ORF">SAMN02745244_03303</name>
</gene>
<dbReference type="GO" id="GO:0003677">
    <property type="term" value="F:DNA binding"/>
    <property type="evidence" value="ECO:0007669"/>
    <property type="project" value="InterPro"/>
</dbReference>
<dbReference type="AlphaFoldDB" id="A0A1M6MAY7"/>
<dbReference type="InterPro" id="IPR010359">
    <property type="entry name" value="IrrE_HExxH"/>
</dbReference>
<feature type="domain" description="HTH cro/C1-type" evidence="2">
    <location>
        <begin position="13"/>
        <end position="68"/>
    </location>
</feature>
<dbReference type="InterPro" id="IPR013430">
    <property type="entry name" value="Toxin_antidote_HigA"/>
</dbReference>
<comment type="similarity">
    <text evidence="1">Belongs to the short-chain fatty acyl-CoA assimilation regulator (ScfR) family.</text>
</comment>
<dbReference type="Proteomes" id="UP000184512">
    <property type="component" value="Unassembled WGS sequence"/>
</dbReference>
<name>A0A1M6MAY7_9ACTN</name>
<dbReference type="InterPro" id="IPR010982">
    <property type="entry name" value="Lambda_DNA-bd_dom_sf"/>
</dbReference>
<proteinExistence type="inferred from homology"/>
<evidence type="ECO:0000313" key="4">
    <source>
        <dbReference type="Proteomes" id="UP000184512"/>
    </source>
</evidence>